<evidence type="ECO:0000256" key="1">
    <source>
        <dbReference type="ARBA" id="ARBA00004651"/>
    </source>
</evidence>
<keyword evidence="3" id="KW-1003">Cell membrane</keyword>
<evidence type="ECO:0000256" key="7">
    <source>
        <dbReference type="RuleBase" id="RU363032"/>
    </source>
</evidence>
<reference evidence="9 10" key="1">
    <citation type="submission" date="2018-03" db="EMBL/GenBank/DDBJ databases">
        <title>Draft genome of Deinococcus sp. OD32.</title>
        <authorList>
            <person name="Wang X.-P."/>
            <person name="Du Z.-J."/>
        </authorList>
    </citation>
    <scope>NUCLEOTIDE SEQUENCE [LARGE SCALE GENOMIC DNA]</scope>
    <source>
        <strain evidence="9 10">OD32</strain>
    </source>
</reference>
<protein>
    <submittedName>
        <fullName evidence="9">Sugar ABC transporter permease</fullName>
    </submittedName>
</protein>
<comment type="subcellular location">
    <subcellularLocation>
        <location evidence="1 7">Cell membrane</location>
        <topology evidence="1 7">Multi-pass membrane protein</topology>
    </subcellularLocation>
</comment>
<dbReference type="Proteomes" id="UP000240317">
    <property type="component" value="Unassembled WGS sequence"/>
</dbReference>
<name>A0A2T3WAK7_9DEIO</name>
<feature type="transmembrane region" description="Helical" evidence="7">
    <location>
        <begin position="115"/>
        <end position="134"/>
    </location>
</feature>
<dbReference type="GO" id="GO:0005886">
    <property type="term" value="C:plasma membrane"/>
    <property type="evidence" value="ECO:0007669"/>
    <property type="project" value="UniProtKB-SubCell"/>
</dbReference>
<comment type="caution">
    <text evidence="9">The sequence shown here is derived from an EMBL/GenBank/DDBJ whole genome shotgun (WGS) entry which is preliminary data.</text>
</comment>
<dbReference type="EMBL" id="PYSV01000004">
    <property type="protein sequence ID" value="PTA68877.1"/>
    <property type="molecule type" value="Genomic_DNA"/>
</dbReference>
<sequence>MFVWASHPGSEVFAFPPHLWFGSALDDNFRSLLQITDGKALRHFWNSLYIALVATVTTLFFCSLAGYAFAMYRFRGQRVLFAFILATMLIPPLVMDIPSFLVMNNVLGWVGEPRALWVPGMANAFGIFLMRQYIASALPRELIEAARIDGATEFGIYRKVVLPLIRPILATLGVVTFVGAWNNFKGALIMKLSEPDTLTLPLSLRRLGGGATNANVDWGAIMMLVVITVIPLVIVFLVASRQVISGLTSGAVKD</sequence>
<dbReference type="AlphaFoldDB" id="A0A2T3WAK7"/>
<evidence type="ECO:0000256" key="2">
    <source>
        <dbReference type="ARBA" id="ARBA00022448"/>
    </source>
</evidence>
<keyword evidence="4 7" id="KW-0812">Transmembrane</keyword>
<keyword evidence="2 7" id="KW-0813">Transport</keyword>
<dbReference type="GO" id="GO:0055085">
    <property type="term" value="P:transmembrane transport"/>
    <property type="evidence" value="ECO:0007669"/>
    <property type="project" value="InterPro"/>
</dbReference>
<feature type="transmembrane region" description="Helical" evidence="7">
    <location>
        <begin position="79"/>
        <end position="103"/>
    </location>
</feature>
<dbReference type="Gene3D" id="1.10.3720.10">
    <property type="entry name" value="MetI-like"/>
    <property type="match status" value="1"/>
</dbReference>
<evidence type="ECO:0000313" key="9">
    <source>
        <dbReference type="EMBL" id="PTA68877.1"/>
    </source>
</evidence>
<evidence type="ECO:0000259" key="8">
    <source>
        <dbReference type="PROSITE" id="PS50928"/>
    </source>
</evidence>
<evidence type="ECO:0000313" key="10">
    <source>
        <dbReference type="Proteomes" id="UP000240317"/>
    </source>
</evidence>
<keyword evidence="6 7" id="KW-0472">Membrane</keyword>
<dbReference type="PANTHER" id="PTHR43744">
    <property type="entry name" value="ABC TRANSPORTER PERMEASE PROTEIN MG189-RELATED-RELATED"/>
    <property type="match status" value="1"/>
</dbReference>
<feature type="domain" description="ABC transmembrane type-1" evidence="8">
    <location>
        <begin position="44"/>
        <end position="239"/>
    </location>
</feature>
<dbReference type="InterPro" id="IPR000515">
    <property type="entry name" value="MetI-like"/>
</dbReference>
<comment type="similarity">
    <text evidence="7">Belongs to the binding-protein-dependent transport system permease family.</text>
</comment>
<keyword evidence="5 7" id="KW-1133">Transmembrane helix</keyword>
<gene>
    <name evidence="9" type="ORF">C8263_05410</name>
</gene>
<feature type="transmembrane region" description="Helical" evidence="7">
    <location>
        <begin position="164"/>
        <end position="184"/>
    </location>
</feature>
<evidence type="ECO:0000256" key="3">
    <source>
        <dbReference type="ARBA" id="ARBA00022475"/>
    </source>
</evidence>
<keyword evidence="10" id="KW-1185">Reference proteome</keyword>
<dbReference type="OrthoDB" id="9771544at2"/>
<dbReference type="SUPFAM" id="SSF161098">
    <property type="entry name" value="MetI-like"/>
    <property type="match status" value="1"/>
</dbReference>
<accession>A0A2T3WAK7</accession>
<evidence type="ECO:0000256" key="5">
    <source>
        <dbReference type="ARBA" id="ARBA00022989"/>
    </source>
</evidence>
<dbReference type="PROSITE" id="PS50928">
    <property type="entry name" value="ABC_TM1"/>
    <property type="match status" value="1"/>
</dbReference>
<feature type="transmembrane region" description="Helical" evidence="7">
    <location>
        <begin position="48"/>
        <end position="72"/>
    </location>
</feature>
<evidence type="ECO:0000256" key="6">
    <source>
        <dbReference type="ARBA" id="ARBA00023136"/>
    </source>
</evidence>
<organism evidence="9 10">
    <name type="scientific">Deinococcus arcticus</name>
    <dbReference type="NCBI Taxonomy" id="2136176"/>
    <lineage>
        <taxon>Bacteria</taxon>
        <taxon>Thermotogati</taxon>
        <taxon>Deinococcota</taxon>
        <taxon>Deinococci</taxon>
        <taxon>Deinococcales</taxon>
        <taxon>Deinococcaceae</taxon>
        <taxon>Deinococcus</taxon>
    </lineage>
</organism>
<dbReference type="PANTHER" id="PTHR43744:SF12">
    <property type="entry name" value="ABC TRANSPORTER PERMEASE PROTEIN MG189-RELATED"/>
    <property type="match status" value="1"/>
</dbReference>
<dbReference type="Pfam" id="PF00528">
    <property type="entry name" value="BPD_transp_1"/>
    <property type="match status" value="1"/>
</dbReference>
<feature type="transmembrane region" description="Helical" evidence="7">
    <location>
        <begin position="218"/>
        <end position="239"/>
    </location>
</feature>
<dbReference type="CDD" id="cd06261">
    <property type="entry name" value="TM_PBP2"/>
    <property type="match status" value="1"/>
</dbReference>
<proteinExistence type="inferred from homology"/>
<dbReference type="InterPro" id="IPR035906">
    <property type="entry name" value="MetI-like_sf"/>
</dbReference>
<evidence type="ECO:0000256" key="4">
    <source>
        <dbReference type="ARBA" id="ARBA00022692"/>
    </source>
</evidence>